<keyword evidence="4" id="KW-1003">Cell membrane</keyword>
<dbReference type="RefSeq" id="WP_088216074.1">
    <property type="nucleotide sequence ID" value="NZ_NIPW01000027.1"/>
</dbReference>
<dbReference type="InterPro" id="IPR051449">
    <property type="entry name" value="ABC-2_transporter_component"/>
</dbReference>
<accession>A0A212A9H0</accession>
<evidence type="ECO:0000259" key="9">
    <source>
        <dbReference type="PROSITE" id="PS51012"/>
    </source>
</evidence>
<gene>
    <name evidence="10" type="ORF">CDV49_14205</name>
</gene>
<dbReference type="EMBL" id="NIPW01000027">
    <property type="protein sequence ID" value="OWJ76636.1"/>
    <property type="molecule type" value="Genomic_DNA"/>
</dbReference>
<dbReference type="GO" id="GO:0005886">
    <property type="term" value="C:plasma membrane"/>
    <property type="evidence" value="ECO:0007669"/>
    <property type="project" value="UniProtKB-SubCell"/>
</dbReference>
<dbReference type="InterPro" id="IPR013525">
    <property type="entry name" value="ABC2_TM"/>
</dbReference>
<feature type="domain" description="ABC transmembrane type-2" evidence="9">
    <location>
        <begin position="134"/>
        <end position="368"/>
    </location>
</feature>
<dbReference type="AlphaFoldDB" id="A0A212A9H0"/>
<dbReference type="PROSITE" id="PS51012">
    <property type="entry name" value="ABC_TM2"/>
    <property type="match status" value="1"/>
</dbReference>
<evidence type="ECO:0000313" key="11">
    <source>
        <dbReference type="Proteomes" id="UP000196878"/>
    </source>
</evidence>
<feature type="transmembrane region" description="Helical" evidence="8">
    <location>
        <begin position="230"/>
        <end position="251"/>
    </location>
</feature>
<evidence type="ECO:0000256" key="4">
    <source>
        <dbReference type="ARBA" id="ARBA00022475"/>
    </source>
</evidence>
<keyword evidence="11" id="KW-1185">Reference proteome</keyword>
<evidence type="ECO:0000256" key="5">
    <source>
        <dbReference type="ARBA" id="ARBA00022692"/>
    </source>
</evidence>
<dbReference type="OrthoDB" id="9784671at2"/>
<dbReference type="Pfam" id="PF12698">
    <property type="entry name" value="ABC2_membrane_3"/>
    <property type="match status" value="1"/>
</dbReference>
<keyword evidence="6 8" id="KW-1133">Transmembrane helix</keyword>
<evidence type="ECO:0000256" key="2">
    <source>
        <dbReference type="ARBA" id="ARBA00007783"/>
    </source>
</evidence>
<sequence length="370" mass="40660">MWWTRLRALIVKELLAVLRDPKSRVIVIVPPIMQLVVFSFAATLEVRNVDVMVLNYDAGRWGHEIVHRLEGAPTFQTVAHADSPHELRAAIDRQTVLAAIHIGPTFSRDIEAARPADIQIILDGRRSNAAQIVGGYLGQIVNAVAAETPAGQRAAWGVVSVVPRNWFNPNLEFRWFMVPNLVGAIALLIGLIVTALSIARERELGTFDQLMVSPLRTHEILIGKLTPPMLIGLFHITLYIVVAVFIFGIPLRGSLLLLYGSAIFFLASVVGIGLFISAISTTQQQAILGAFLFMAPAMLLSGFATPVENMPTWLQPVTLINPLRYFLVVVRGVFLKDIPVAEVVSQTVPLALIAVTTLSSAAWLFRRRSE</sequence>
<dbReference type="PANTHER" id="PTHR30294:SF44">
    <property type="entry name" value="MULTIDRUG ABC TRANSPORTER PERMEASE YBHR-RELATED"/>
    <property type="match status" value="1"/>
</dbReference>
<evidence type="ECO:0000256" key="1">
    <source>
        <dbReference type="ARBA" id="ARBA00004651"/>
    </source>
</evidence>
<reference evidence="10 11" key="1">
    <citation type="submission" date="2016-12" db="EMBL/GenBank/DDBJ databases">
        <title>Comparison of Traditional DNA-DNA Hybridization with In Silico Genomic Analysis.</title>
        <authorList>
            <person name="Nicholson A.C."/>
            <person name="Humrighouse B.W."/>
            <person name="Graziano J."/>
            <person name="Lasker B."/>
            <person name="Whitney A.M."/>
            <person name="Mcquiston J.R."/>
        </authorList>
    </citation>
    <scope>NUCLEOTIDE SEQUENCE [LARGE SCALE GENOMIC DNA]</scope>
    <source>
        <strain evidence="10 11">H2240</strain>
    </source>
</reference>
<comment type="similarity">
    <text evidence="2">Belongs to the ABC-2 integral membrane protein family.</text>
</comment>
<evidence type="ECO:0000256" key="8">
    <source>
        <dbReference type="SAM" id="Phobius"/>
    </source>
</evidence>
<dbReference type="Gene3D" id="3.40.1710.10">
    <property type="entry name" value="abc type-2 transporter like domain"/>
    <property type="match status" value="1"/>
</dbReference>
<protein>
    <recommendedName>
        <fullName evidence="9">ABC transmembrane type-2 domain-containing protein</fullName>
    </recommendedName>
</protein>
<proteinExistence type="inferred from homology"/>
<keyword evidence="3" id="KW-0813">Transport</keyword>
<feature type="transmembrane region" description="Helical" evidence="8">
    <location>
        <begin position="175"/>
        <end position="199"/>
    </location>
</feature>
<comment type="caution">
    <text evidence="10">The sequence shown here is derived from an EMBL/GenBank/DDBJ whole genome shotgun (WGS) entry which is preliminary data.</text>
</comment>
<keyword evidence="5 8" id="KW-0812">Transmembrane</keyword>
<dbReference type="GO" id="GO:0140359">
    <property type="term" value="F:ABC-type transporter activity"/>
    <property type="evidence" value="ECO:0007669"/>
    <property type="project" value="InterPro"/>
</dbReference>
<comment type="subcellular location">
    <subcellularLocation>
        <location evidence="1">Cell membrane</location>
        <topology evidence="1">Multi-pass membrane protein</topology>
    </subcellularLocation>
</comment>
<feature type="transmembrane region" description="Helical" evidence="8">
    <location>
        <begin position="343"/>
        <end position="365"/>
    </location>
</feature>
<feature type="transmembrane region" description="Helical" evidence="8">
    <location>
        <begin position="286"/>
        <end position="304"/>
    </location>
</feature>
<dbReference type="InterPro" id="IPR047817">
    <property type="entry name" value="ABC2_TM_bact-type"/>
</dbReference>
<feature type="transmembrane region" description="Helical" evidence="8">
    <location>
        <begin position="257"/>
        <end position="279"/>
    </location>
</feature>
<evidence type="ECO:0000256" key="6">
    <source>
        <dbReference type="ARBA" id="ARBA00022989"/>
    </source>
</evidence>
<dbReference type="Proteomes" id="UP000196878">
    <property type="component" value="Unassembled WGS sequence"/>
</dbReference>
<keyword evidence="7 8" id="KW-0472">Membrane</keyword>
<organism evidence="10 11">
    <name type="scientific">Haematobacter genomosp. 1</name>
    <dbReference type="NCBI Taxonomy" id="366618"/>
    <lineage>
        <taxon>Bacteria</taxon>
        <taxon>Pseudomonadati</taxon>
        <taxon>Pseudomonadota</taxon>
        <taxon>Alphaproteobacteria</taxon>
        <taxon>Rhodobacterales</taxon>
        <taxon>Paracoccaceae</taxon>
        <taxon>Haematobacter</taxon>
    </lineage>
</organism>
<name>A0A212A9H0_9RHOB</name>
<evidence type="ECO:0000256" key="7">
    <source>
        <dbReference type="ARBA" id="ARBA00023136"/>
    </source>
</evidence>
<evidence type="ECO:0000256" key="3">
    <source>
        <dbReference type="ARBA" id="ARBA00022448"/>
    </source>
</evidence>
<dbReference type="PANTHER" id="PTHR30294">
    <property type="entry name" value="MEMBRANE COMPONENT OF ABC TRANSPORTER YHHJ-RELATED"/>
    <property type="match status" value="1"/>
</dbReference>
<evidence type="ECO:0000313" key="10">
    <source>
        <dbReference type="EMBL" id="OWJ76636.1"/>
    </source>
</evidence>